<protein>
    <recommendedName>
        <fullName evidence="2">Fibronectin type-III domain-containing protein</fullName>
    </recommendedName>
</protein>
<feature type="region of interest" description="Disordered" evidence="1">
    <location>
        <begin position="1653"/>
        <end position="1676"/>
    </location>
</feature>
<dbReference type="InterPro" id="IPR013783">
    <property type="entry name" value="Ig-like_fold"/>
</dbReference>
<evidence type="ECO:0000313" key="3">
    <source>
        <dbReference type="EMBL" id="NEM97765.1"/>
    </source>
</evidence>
<proteinExistence type="predicted"/>
<reference evidence="3 4" key="1">
    <citation type="submission" date="2020-02" db="EMBL/GenBank/DDBJ databases">
        <authorList>
            <person name="Kim M.K."/>
        </authorList>
    </citation>
    <scope>NUCLEOTIDE SEQUENCE [LARGE SCALE GENOMIC DNA]</scope>
    <source>
        <strain evidence="3 4">BT327</strain>
    </source>
</reference>
<sequence length="1822" mass="192490">MSSRKLPFNKKLFIPTDMIFNFQPAKLRGFTVFIFIVFFVGGLPRLSAQTIYPGDSVKLTVSNSYRGQLVWQQSGDNVNWVDVANGRANNKWVKPTQTTKYRAKITDGECGTGYSPVKQVNVSSESGLKVETTAITGLMATSATAGGTITRLGGNAQVVRRGFYLSASPNPTSSSGGILSGSGIGDFTSNITGLTNNTTYYIRAFAVTSTGITITGNEVSFTTRTPYTLSLTTEVYSFYTAATGTKVGTNINATGYGNVVLRGICWSTSPNPTMSDSKIDDHTAIGTGVGLFVTDLKGLKANTKYYLRAYAVNNSGMTFYSPEVSFTTLPGLVINVTTASISKITGSSATSGGSLTTSGSGTVVAKGVCWSTTQNPTIENAKTENGSGASAFLSNLEGLSGETKYFVRAYATNDAGATYYGNQVTFTTPELITLALVTKSATAVTAQSATSGGTISGLGNVAVKGICWSTNPNPTITANKTSDGSGPAGYNSNMTGLTENTTYYIRSYATTSSGVTVYGNQVSLTTLKSVDVSTAAITGITTSSVTSGGTVVVNGSATVTARGVCWSKTIAPTIANSKTTNGAGPGSFTSTLTGLTPETRYYLRAYATTPAGTIYGEEIVFETQPTYTFHLSTNDASAITGITATTGGSVSMTGTDGTVAARGTCWSTNLNPTLEDSKTVDGAGVGSFTSSLTGLEPSTVYYYRTYATSATGKTTYGQQKTFTTQVPFTITTTPASGVTAAAAKSGGAITITAAGSTVKARGICISKQPEPVVGKDEIAGGSGAGSFATDLTGLEPSTTYYARAYAISGADKIYYGNQIAFTTQAPLVMSITTTAPTNITLNSAIGGGSVTTSGPGAVIARGICLSTEPAPTIQNIKIPAGEGTGSFSSSLTGLIAGETYYVRAYATSNSGITAYGNEITFSTQDPVKVLTLNVGEVSALAANLEGETSLVIKNTTLETRGFCWSTSPNPTIYQSKTTESATSGSYSQSRFAGTLTGLSGNTTYYVRAYTTTTTGKTVYGNELSFKTPAPFIATVKVNPATAITKTAASVTGSFSFSGVGNGYIGLILSTKPDPAYGPDAIGIETYGGNSFSYNYTNLSPNTTYYVRGYAVTSSGLQYGNTISFRTQAYNISIVTSSPQELTAGSARLGYSVSNPDLEPTFSALYISTTPNASKDNHITSEFIAWRKGSIVNTGGSWSAIHEVLFPGTTYYARSYTTVPGGHYIYGNEIVFRTPDAPASTLKVTSPYSNNLTATSVSVSSSYSSTGGMKKIGFCLSTNPNPTVLDKLSVGVHNNQVSFINGVQYPNFSGSFSELEPNTQYYFRAFATDEAGALVYSEVRSFTTPASSKVFSISTPEATEIKAYSARLGWNVFATGILAKDYERGVCYSLKPNPTKADFWVAEPTTFTINTWVVDNLVPNTVYYARAYAYDPVTKQTHYGNQITFSTRPTILTSVKLVDPPSDVTMSSANFTMNVYGETLYSGVAGFCYSTLPNPTVNNSTMSNTVELRIYKNASTYIGTINNLAAGSTYYVRAYARQIDGEYIYSNEVVLKVASVKVETLSGGSPGGLDYTATSRVTNFGNETVVQRGLVYAVASDYLPTLGTGGYSFDGSGFGDFSSRITLPSYGTRYFIRAYAKTSSGMVVYGNVLDYTTRTDPNPPTTPPITQPPSTGGGTGGTAPVYNGPAYLVFGRVIGPATINCRDGSWAFNDYKGYSTQIRYEAYNSTTYAQAKKEMDAHLRAQFPGEKHEYIVESSYNYNPNARFAVIIEYTKKIPGWDCYSTLVTIGYGTSYTDALNKAIERKNNDVNGADKAPYKELKRISW</sequence>
<feature type="domain" description="Fibronectin type-III" evidence="2">
    <location>
        <begin position="1351"/>
        <end position="1449"/>
    </location>
</feature>
<evidence type="ECO:0000313" key="4">
    <source>
        <dbReference type="Proteomes" id="UP000474777"/>
    </source>
</evidence>
<organism evidence="3 4">
    <name type="scientific">Pontibacter burrus</name>
    <dbReference type="NCBI Taxonomy" id="2704466"/>
    <lineage>
        <taxon>Bacteria</taxon>
        <taxon>Pseudomonadati</taxon>
        <taxon>Bacteroidota</taxon>
        <taxon>Cytophagia</taxon>
        <taxon>Cytophagales</taxon>
        <taxon>Hymenobacteraceae</taxon>
        <taxon>Pontibacter</taxon>
    </lineage>
</organism>
<feature type="domain" description="Fibronectin type-III" evidence="2">
    <location>
        <begin position="1242"/>
        <end position="1346"/>
    </location>
</feature>
<accession>A0A6B3LRU2</accession>
<dbReference type="Gene3D" id="2.60.40.10">
    <property type="entry name" value="Immunoglobulins"/>
    <property type="match status" value="1"/>
</dbReference>
<comment type="caution">
    <text evidence="3">The sequence shown here is derived from an EMBL/GenBank/DDBJ whole genome shotgun (WGS) entry which is preliminary data.</text>
</comment>
<dbReference type="EMBL" id="JAAGWD010000003">
    <property type="protein sequence ID" value="NEM97765.1"/>
    <property type="molecule type" value="Genomic_DNA"/>
</dbReference>
<name>A0A6B3LRU2_9BACT</name>
<gene>
    <name evidence="3" type="ORF">GXP69_08670</name>
</gene>
<dbReference type="InterPro" id="IPR003961">
    <property type="entry name" value="FN3_dom"/>
</dbReference>
<dbReference type="PROSITE" id="PS50853">
    <property type="entry name" value="FN3"/>
    <property type="match status" value="3"/>
</dbReference>
<evidence type="ECO:0000259" key="2">
    <source>
        <dbReference type="PROSITE" id="PS50853"/>
    </source>
</evidence>
<evidence type="ECO:0000256" key="1">
    <source>
        <dbReference type="SAM" id="MobiDB-lite"/>
    </source>
</evidence>
<dbReference type="SUPFAM" id="SSF49265">
    <property type="entry name" value="Fibronectin type III"/>
    <property type="match status" value="5"/>
</dbReference>
<feature type="compositionally biased region" description="Pro residues" evidence="1">
    <location>
        <begin position="1656"/>
        <end position="1666"/>
    </location>
</feature>
<dbReference type="SMART" id="SM00060">
    <property type="entry name" value="FN3"/>
    <property type="match status" value="10"/>
</dbReference>
<dbReference type="InterPro" id="IPR036116">
    <property type="entry name" value="FN3_sf"/>
</dbReference>
<feature type="domain" description="Fibronectin type-III" evidence="2">
    <location>
        <begin position="528"/>
        <end position="626"/>
    </location>
</feature>
<dbReference type="Proteomes" id="UP000474777">
    <property type="component" value="Unassembled WGS sequence"/>
</dbReference>
<dbReference type="RefSeq" id="WP_163914427.1">
    <property type="nucleotide sequence ID" value="NZ_JAAGWD010000003.1"/>
</dbReference>
<keyword evidence="4" id="KW-1185">Reference proteome</keyword>